<evidence type="ECO:0000256" key="1">
    <source>
        <dbReference type="ARBA" id="ARBA00022614"/>
    </source>
</evidence>
<dbReference type="STRING" id="3818.A0A444X229"/>
<dbReference type="Pfam" id="PF08263">
    <property type="entry name" value="LRRNT_2"/>
    <property type="match status" value="1"/>
</dbReference>
<evidence type="ECO:0000313" key="6">
    <source>
        <dbReference type="Proteomes" id="UP000289738"/>
    </source>
</evidence>
<comment type="caution">
    <text evidence="5">The sequence shown here is derived from an EMBL/GenBank/DDBJ whole genome shotgun (WGS) entry which is preliminary data.</text>
</comment>
<evidence type="ECO:0000256" key="2">
    <source>
        <dbReference type="ARBA" id="ARBA00022729"/>
    </source>
</evidence>
<dbReference type="InterPro" id="IPR036291">
    <property type="entry name" value="NAD(P)-bd_dom_sf"/>
</dbReference>
<protein>
    <recommendedName>
        <fullName evidence="4">Leucine-rich repeat-containing N-terminal plant-type domain-containing protein</fullName>
    </recommendedName>
</protein>
<dbReference type="PANTHER" id="PTHR48060">
    <property type="entry name" value="DNA DAMAGE-REPAIR/TOLERATION PROTEIN DRT100"/>
    <property type="match status" value="1"/>
</dbReference>
<dbReference type="InterPro" id="IPR053211">
    <property type="entry name" value="DNA_repair-toleration"/>
</dbReference>
<dbReference type="InterPro" id="IPR013210">
    <property type="entry name" value="LRR_N_plant-typ"/>
</dbReference>
<reference evidence="5 6" key="1">
    <citation type="submission" date="2019-01" db="EMBL/GenBank/DDBJ databases">
        <title>Sequencing of cultivated peanut Arachis hypogaea provides insights into genome evolution and oil improvement.</title>
        <authorList>
            <person name="Chen X."/>
        </authorList>
    </citation>
    <scope>NUCLEOTIDE SEQUENCE [LARGE SCALE GENOMIC DNA]</scope>
    <source>
        <strain evidence="6">cv. Fuhuasheng</strain>
        <tissue evidence="5">Leaves</tissue>
    </source>
</reference>
<evidence type="ECO:0000256" key="3">
    <source>
        <dbReference type="ARBA" id="ARBA00022737"/>
    </source>
</evidence>
<dbReference type="InterPro" id="IPR032675">
    <property type="entry name" value="LRR_dom_sf"/>
</dbReference>
<dbReference type="AlphaFoldDB" id="A0A444X229"/>
<gene>
    <name evidence="5" type="ORF">Ahy_B10g102577</name>
</gene>
<keyword evidence="2" id="KW-0732">Signal</keyword>
<dbReference type="Gene3D" id="3.80.10.10">
    <property type="entry name" value="Ribonuclease Inhibitor"/>
    <property type="match status" value="1"/>
</dbReference>
<keyword evidence="6" id="KW-1185">Reference proteome</keyword>
<dbReference type="EMBL" id="SDMP01000020">
    <property type="protein sequence ID" value="RYQ83758.1"/>
    <property type="molecule type" value="Genomic_DNA"/>
</dbReference>
<keyword evidence="1" id="KW-0433">Leucine-rich repeat</keyword>
<organism evidence="5 6">
    <name type="scientific">Arachis hypogaea</name>
    <name type="common">Peanut</name>
    <dbReference type="NCBI Taxonomy" id="3818"/>
    <lineage>
        <taxon>Eukaryota</taxon>
        <taxon>Viridiplantae</taxon>
        <taxon>Streptophyta</taxon>
        <taxon>Embryophyta</taxon>
        <taxon>Tracheophyta</taxon>
        <taxon>Spermatophyta</taxon>
        <taxon>Magnoliopsida</taxon>
        <taxon>eudicotyledons</taxon>
        <taxon>Gunneridae</taxon>
        <taxon>Pentapetalae</taxon>
        <taxon>rosids</taxon>
        <taxon>fabids</taxon>
        <taxon>Fabales</taxon>
        <taxon>Fabaceae</taxon>
        <taxon>Papilionoideae</taxon>
        <taxon>50 kb inversion clade</taxon>
        <taxon>dalbergioids sensu lato</taxon>
        <taxon>Dalbergieae</taxon>
        <taxon>Pterocarpus clade</taxon>
        <taxon>Arachis</taxon>
    </lineage>
</organism>
<keyword evidence="3" id="KW-0677">Repeat</keyword>
<dbReference type="Proteomes" id="UP000289738">
    <property type="component" value="Chromosome B10"/>
</dbReference>
<sequence length="239" mass="26867">MFLVPQHMSISYSFSLTRFIGYLPSVLATATMMHESIRDSNDMNNVQLNDDVLGLIVFKSDLHDPSSSLASWKDDSSACSWNRVQCNPATGRVTEINLAGLGLSGRIGKGLEKLQHLMKYKGLLLDFRSQILYTTYLFVDAVDPKSRHKGKLETENLLQSREDIKKVFLTGATSKLGRAITFYLCRKKVKVLGLKGKFSVLAVFGEVEKKNVWIAIFDVEDPRSKVPHYKGKFSKSLLN</sequence>
<dbReference type="PANTHER" id="PTHR48060:SF21">
    <property type="entry name" value="L DOMAIN-LIKE PROTEIN"/>
    <property type="match status" value="1"/>
</dbReference>
<evidence type="ECO:0000313" key="5">
    <source>
        <dbReference type="EMBL" id="RYQ83758.1"/>
    </source>
</evidence>
<evidence type="ECO:0000259" key="4">
    <source>
        <dbReference type="Pfam" id="PF08263"/>
    </source>
</evidence>
<proteinExistence type="predicted"/>
<dbReference type="SUPFAM" id="SSF51735">
    <property type="entry name" value="NAD(P)-binding Rossmann-fold domains"/>
    <property type="match status" value="1"/>
</dbReference>
<accession>A0A444X229</accession>
<name>A0A444X229_ARAHY</name>
<feature type="domain" description="Leucine-rich repeat-containing N-terminal plant-type" evidence="4">
    <location>
        <begin position="48"/>
        <end position="87"/>
    </location>
</feature>